<evidence type="ECO:0000313" key="3">
    <source>
        <dbReference type="Proteomes" id="UP000000328"/>
    </source>
</evidence>
<evidence type="ECO:0000256" key="1">
    <source>
        <dbReference type="SAM" id="MobiDB-lite"/>
    </source>
</evidence>
<feature type="region of interest" description="Disordered" evidence="1">
    <location>
        <begin position="130"/>
        <end position="169"/>
    </location>
</feature>
<dbReference type="EMBL" id="CP002000">
    <property type="protein sequence ID" value="ADJ49370.1"/>
    <property type="molecule type" value="Genomic_DNA"/>
</dbReference>
<dbReference type="AlphaFoldDB" id="A0A0H3DEM9"/>
<accession>A0A0H3DEM9</accession>
<protein>
    <submittedName>
        <fullName evidence="2">Uncharacterized protein</fullName>
    </submittedName>
</protein>
<proteinExistence type="predicted"/>
<organism evidence="2 3">
    <name type="scientific">Amycolatopsis mediterranei (strain U-32)</name>
    <dbReference type="NCBI Taxonomy" id="749927"/>
    <lineage>
        <taxon>Bacteria</taxon>
        <taxon>Bacillati</taxon>
        <taxon>Actinomycetota</taxon>
        <taxon>Actinomycetes</taxon>
        <taxon>Pseudonocardiales</taxon>
        <taxon>Pseudonocardiaceae</taxon>
        <taxon>Amycolatopsis</taxon>
    </lineage>
</organism>
<evidence type="ECO:0000313" key="2">
    <source>
        <dbReference type="EMBL" id="ADJ49370.1"/>
    </source>
</evidence>
<reference evidence="2 3" key="1">
    <citation type="journal article" date="2010" name="Cell Res.">
        <title>Complete genome sequence of the rifamycin SV-producing Amycolatopsis mediterranei U32 revealed its genetic characteristics in phylogeny and metabolism.</title>
        <authorList>
            <person name="Zhao W."/>
            <person name="Zhong Y."/>
            <person name="Yuan H."/>
            <person name="Wang J."/>
            <person name="Zheng H."/>
            <person name="Wang Y."/>
            <person name="Cen X."/>
            <person name="Xu F."/>
            <person name="Bai J."/>
            <person name="Han X."/>
            <person name="Lu G."/>
            <person name="Zhu Y."/>
            <person name="Shao Z."/>
            <person name="Yan H."/>
            <person name="Li C."/>
            <person name="Peng N."/>
            <person name="Zhang Z."/>
            <person name="Zhang Y."/>
            <person name="Lin W."/>
            <person name="Fan Y."/>
            <person name="Qin Z."/>
            <person name="Hu Y."/>
            <person name="Zhu B."/>
            <person name="Wang S."/>
            <person name="Ding X."/>
            <person name="Zhao G.P."/>
        </authorList>
    </citation>
    <scope>NUCLEOTIDE SEQUENCE [LARGE SCALE GENOMIC DNA]</scope>
    <source>
        <strain evidence="3">U-32</strain>
    </source>
</reference>
<name>A0A0H3DEM9_AMYMU</name>
<dbReference type="Proteomes" id="UP000000328">
    <property type="component" value="Chromosome"/>
</dbReference>
<dbReference type="OrthoDB" id="3625890at2"/>
<dbReference type="HOGENOM" id="CLU_1105339_0_0_11"/>
<gene>
    <name evidence="2" type="ordered locus">AMED_7662</name>
</gene>
<sequence length="251" mass="26537">MIGRPDALPPVRTAQVEGSMARRAPRREQVTVAELLVRSDAALDRYRDEDTVVFPRVARHREKPQVLRSLTRLRMLSVVAGALALTGGVSAAVSMPSSRDVGAAWPPVGLEPPAVALVPLPADVVVPPAKHASPPAPVTPESVAPPSDPSGISPAAVDPESNSVSPAAHRGTLARAVKIVDKVKAPVKAKLQPPQPQQAAPVRHEIPDIPLWSRGRPGTPDWPAMWGGRRPAGFSFGEHHQGCGGGGRHRR</sequence>
<dbReference type="KEGG" id="amd:AMED_7662"/>
<dbReference type="PATRIC" id="fig|749927.5.peg.7963"/>